<feature type="domain" description="5'-3' DNA helicase ZGRF1-like N-terminal" evidence="2">
    <location>
        <begin position="3"/>
        <end position="78"/>
    </location>
</feature>
<dbReference type="GO" id="GO:0005634">
    <property type="term" value="C:nucleus"/>
    <property type="evidence" value="ECO:0007669"/>
    <property type="project" value="TreeGrafter"/>
</dbReference>
<evidence type="ECO:0000313" key="4">
    <source>
        <dbReference type="RefSeq" id="XP_013395340.1"/>
    </source>
</evidence>
<organism evidence="3 4">
    <name type="scientific">Lingula anatina</name>
    <name type="common">Brachiopod</name>
    <name type="synonym">Lingula unguis</name>
    <dbReference type="NCBI Taxonomy" id="7574"/>
    <lineage>
        <taxon>Eukaryota</taxon>
        <taxon>Metazoa</taxon>
        <taxon>Spiralia</taxon>
        <taxon>Lophotrochozoa</taxon>
        <taxon>Brachiopoda</taxon>
        <taxon>Linguliformea</taxon>
        <taxon>Lingulata</taxon>
        <taxon>Lingulida</taxon>
        <taxon>Linguloidea</taxon>
        <taxon>Lingulidae</taxon>
        <taxon>Lingula</taxon>
    </lineage>
</organism>
<accession>A0A1S3IAP7</accession>
<dbReference type="InterPro" id="IPR052800">
    <property type="entry name" value="DNA_Repair_Helicase_ZGRF1"/>
</dbReference>
<dbReference type="STRING" id="7574.A0A1S3IAP7"/>
<dbReference type="GO" id="GO:0006302">
    <property type="term" value="P:double-strand break repair"/>
    <property type="evidence" value="ECO:0007669"/>
    <property type="project" value="TreeGrafter"/>
</dbReference>
<dbReference type="AlphaFoldDB" id="A0A1S3IAP7"/>
<sequence length="623" mass="68569">MDKEYLVLYTHQKTKKTKTWQDGVLKVCRAGSKAVLFSDSGSKVDSVHVKTNQLNIGDEIESDRHLITIEEIKVNGEQERKPVKNEVKSSDGLDNSDIRYGINPVVSQPERLNVNSAAVSRPLKTGLKRKRTEFIPPRLVKQQVLHSGINSPTATEACRYQTNHHIAIPDEKSSFGTNIFNLHGDHEVFAKNKNVQIGPCDAECYNTEGNSNSVGSRAYNSPWSVIGQPRRPRLLESKEEGIRHEDTQSKKSLNSVSLPEKGKRSAAQILKLIGGKPFKPPLKQSVRSVLDDNIKEKIQEGEVNETARCHAKVHDNQYIALEGNDVTLSKTNHLLDDTVHCETSDKVQAVSETNDVAEKDAAVIATEDVSISKSKGVSVAIEDYDITEEDTMDGYFDINFSPLSQVSDSEPDSPCSSETFNSNKLSQAYNVLVAKPFPSSSSNSETLGNHGCPKTMSSTSKHEIYFKSNTEDTVFECENNVKVEITNQKTQFAKCSLRSTPDAEDTAVNKSASLVNFSTLEDLAFSPGPYVGSFSMPTGSPQQQLHVVGDSCIQNQTTLTPNQTLGCNNSILKQEFDDSPVSIQKNIGSFPPLQGYRLVENTFGDDLVPSVNLVSDADTEQTH</sequence>
<proteinExistence type="predicted"/>
<name>A0A1S3IAP7_LINAN</name>
<reference evidence="4" key="1">
    <citation type="submission" date="2025-08" db="UniProtKB">
        <authorList>
            <consortium name="RefSeq"/>
        </authorList>
    </citation>
    <scope>IDENTIFICATION</scope>
    <source>
        <tissue evidence="4">Gonads</tissue>
    </source>
</reference>
<evidence type="ECO:0000256" key="1">
    <source>
        <dbReference type="SAM" id="MobiDB-lite"/>
    </source>
</evidence>
<evidence type="ECO:0000259" key="2">
    <source>
        <dbReference type="Pfam" id="PF10382"/>
    </source>
</evidence>
<dbReference type="Proteomes" id="UP000085678">
    <property type="component" value="Unplaced"/>
</dbReference>
<protein>
    <submittedName>
        <fullName evidence="4">Uncharacterized protein LOC106162571</fullName>
    </submittedName>
</protein>
<dbReference type="GO" id="GO:0035861">
    <property type="term" value="C:site of double-strand break"/>
    <property type="evidence" value="ECO:0007669"/>
    <property type="project" value="TreeGrafter"/>
</dbReference>
<dbReference type="RefSeq" id="XP_013395340.1">
    <property type="nucleotide sequence ID" value="XM_013539886.1"/>
</dbReference>
<dbReference type="GeneID" id="106162571"/>
<dbReference type="PANTHER" id="PTHR28535:SF1">
    <property type="entry name" value="PROTEIN ZGRF1"/>
    <property type="match status" value="1"/>
</dbReference>
<dbReference type="InParanoid" id="A0A1S3IAP7"/>
<keyword evidence="3" id="KW-1185">Reference proteome</keyword>
<dbReference type="InterPro" id="IPR018838">
    <property type="entry name" value="ZGRF1-like_N"/>
</dbReference>
<dbReference type="OrthoDB" id="6513042at2759"/>
<feature type="non-terminal residue" evidence="4">
    <location>
        <position position="623"/>
    </location>
</feature>
<feature type="compositionally biased region" description="Basic and acidic residues" evidence="1">
    <location>
        <begin position="238"/>
        <end position="249"/>
    </location>
</feature>
<gene>
    <name evidence="4" type="primary">LOC106162571</name>
</gene>
<feature type="region of interest" description="Disordered" evidence="1">
    <location>
        <begin position="238"/>
        <end position="260"/>
    </location>
</feature>
<dbReference type="Pfam" id="PF10382">
    <property type="entry name" value="ZGRF1-like_N"/>
    <property type="match status" value="1"/>
</dbReference>
<evidence type="ECO:0000313" key="3">
    <source>
        <dbReference type="Proteomes" id="UP000085678"/>
    </source>
</evidence>
<dbReference type="PANTHER" id="PTHR28535">
    <property type="entry name" value="ZINC FINGER GRF-TYPE CONTAINING 1"/>
    <property type="match status" value="1"/>
</dbReference>
<dbReference type="KEGG" id="lak:106162571"/>